<dbReference type="EMBL" id="AF039371">
    <property type="protein sequence ID" value="AAC02664.1"/>
    <property type="molecule type" value="Genomic_DNA"/>
</dbReference>
<dbReference type="Pfam" id="PF14223">
    <property type="entry name" value="Retrotran_gag_2"/>
    <property type="match status" value="1"/>
</dbReference>
<dbReference type="GO" id="GO:0008270">
    <property type="term" value="F:zinc ion binding"/>
    <property type="evidence" value="ECO:0007669"/>
    <property type="project" value="InterPro"/>
</dbReference>
<dbReference type="InterPro" id="IPR054722">
    <property type="entry name" value="PolX-like_BBD"/>
</dbReference>
<keyword evidence="1" id="KW-0378">Hydrolase</keyword>
<dbReference type="PROSITE" id="PS50994">
    <property type="entry name" value="INTEGRASE"/>
    <property type="match status" value="1"/>
</dbReference>
<sequence length="1451" mass="160687">MSDSTSPVSVSETIAVSTSTLLNVNMTNVTRLTDSNFVMWSRQVHALLDGYDLAGYVDGSIPIPTPTRTTADGVVTTNNDYTLWKRQDKLIYSALLGAISLSVQPLLSKANTSAEIWETLSSTFANPSWAHVQQLRQQLKQWTKGTKSIVTYFQGFTTRFDHLALLGKAPEREEQIELILGGLPEDYKTVVDQIEGRENPPALTEVLEKLINHEVKLAAKAEATSVPVTANAVNYRGNNNNNNNSRSNGRNNSRGNTSWQNSQSTSNRQQYTPRPYQGKCQICSVHGHSARRCPQLQQHAGSYASNQSSSASYAPWQPRANMVSATPYNSGNWLLDSGATHHLTSNLNNLALHQPYNGDEEVTIADGSGLPISHSGSALLPTPTRSLALKDVLYVPDIQKNLISVYRMCNTNGVSVEFFPAHFQVKDLSTGARLLQGKTKNELYEWPVNSSIATSMFASPTPKTDLPSWHARLGHPSLPILKALISKFSLPISHSLQNQLLCSDCSINKSHKLPFYSNTIASSHPLEYLYTDVWTSPITSIDNYKYYLVIVDHYTRYTWLYPLRKKSQVREMFITFTALVENKFKFKIGTLYSDNGGEFIAMRSFLASHGISHMTTPPHTPELNGISERKHRHIVETGLTLLSTASMPKEYWSYAFATAVYLINRMLTPVLGNESPYVKLFGQPPNYLKLRIFGCLCFPWLRPYTAHKLDNRSVPCVLLGYSLSQSAYLCLDRATGRVYTSRHVQFAESSFPFSTTSPSVTPPSDPPLSQDTRPVSVPLLARPLTTAPPSSPSCSAPHRSPSQSENLSPPAPLQPSLSLSPTSPITSPSLSEESLVGHNSETGPTGSSPPLSPQPQRPQPQSPQSTSPHSSSPQPNSPNPQHSPRSLTPTLTSSPSPSPPPNPNPPPIQHTMRTRSKNNIVKPNPKFANLATKPTPLKPIIPKTVVEALLDPNWRQAMCDEINAQTRNGTFDLVPPAPNQNVVGCKWVFTLKYLSNGVLDRYKARLVAKGFHQQYGHDFKETFSPVIKSTTVRSVLHIAVSKGWSIRQIDVNNAFLQGTLSDEVYVTQPPGFVDKDNAHHVCRLYKALYGLKQAPRAWYQELRSYLLTQGFVNSVADTSLFTLRHERTILYVLVYVDDMLITGSDTNIITRFIANLAARFSLKDLGEMSYFLGIEATRTSKGLHLMQKRYVLDLLEKTNMLAAHPVLTPMSPTPKLSLTSGKPLDKPSEYRAVLGSLQYLLFTRPDIAYAVNRLSQYMHCPTDLHWQAAKRILRYLAGTPSHGIFIRADTPLTLHAYSDADWAGDIDNYNSTNAYILYLGSNPISWSSKKQKGVARSSTEAEYRAVANATSEIRWVCSLLTELGITLSSPPVVYCDNVGATYLSANPVFHSRMKHIALDFHFVRESVQAGALRVTHVSTKDQLADALTKPLPRQPFTTLISKIGVAKAPPS</sequence>
<dbReference type="GO" id="GO:0003676">
    <property type="term" value="F:nucleic acid binding"/>
    <property type="evidence" value="ECO:0007669"/>
    <property type="project" value="InterPro"/>
</dbReference>
<dbReference type="GO" id="GO:0004190">
    <property type="term" value="F:aspartic-type endopeptidase activity"/>
    <property type="evidence" value="ECO:0007669"/>
    <property type="project" value="UniProtKB-KW"/>
</dbReference>
<name>O49140_ARATH</name>
<dbReference type="PANTHER" id="PTHR11439:SF455">
    <property type="entry name" value="RLK (RECEPTOR-LIKE PROTEIN KINASE) 8, PUTATIVE-RELATED"/>
    <property type="match status" value="1"/>
</dbReference>
<evidence type="ECO:0000259" key="3">
    <source>
        <dbReference type="PROSITE" id="PS50994"/>
    </source>
</evidence>
<proteinExistence type="predicted"/>
<organism evidence="4">
    <name type="scientific">Arabidopsis thaliana</name>
    <name type="common">Mouse-ear cress</name>
    <dbReference type="NCBI Taxonomy" id="3702"/>
    <lineage>
        <taxon>Eukaryota</taxon>
        <taxon>Viridiplantae</taxon>
        <taxon>Streptophyta</taxon>
        <taxon>Embryophyta</taxon>
        <taxon>Tracheophyta</taxon>
        <taxon>Spermatophyta</taxon>
        <taxon>Magnoliopsida</taxon>
        <taxon>eudicotyledons</taxon>
        <taxon>Gunneridae</taxon>
        <taxon>Pentapetalae</taxon>
        <taxon>rosids</taxon>
        <taxon>malvids</taxon>
        <taxon>Brassicales</taxon>
        <taxon>Brassicaceae</taxon>
        <taxon>Camelineae</taxon>
        <taxon>Arabidopsis</taxon>
    </lineage>
</organism>
<evidence type="ECO:0000256" key="2">
    <source>
        <dbReference type="SAM" id="MobiDB-lite"/>
    </source>
</evidence>
<dbReference type="Pfam" id="PF13976">
    <property type="entry name" value="gag_pre-integrs"/>
    <property type="match status" value="1"/>
</dbReference>
<dbReference type="InterPro" id="IPR036397">
    <property type="entry name" value="RNaseH_sf"/>
</dbReference>
<dbReference type="InterPro" id="IPR057670">
    <property type="entry name" value="SH3_retrovirus"/>
</dbReference>
<dbReference type="Pfam" id="PF00665">
    <property type="entry name" value="rve"/>
    <property type="match status" value="1"/>
</dbReference>
<dbReference type="SUPFAM" id="SSF57756">
    <property type="entry name" value="Retrovirus zinc finger-like domains"/>
    <property type="match status" value="1"/>
</dbReference>
<dbReference type="InterPro" id="IPR043502">
    <property type="entry name" value="DNA/RNA_pol_sf"/>
</dbReference>
<dbReference type="CDD" id="cd09272">
    <property type="entry name" value="RNase_HI_RT_Ty1"/>
    <property type="match status" value="1"/>
</dbReference>
<dbReference type="InterPro" id="IPR013103">
    <property type="entry name" value="RVT_2"/>
</dbReference>
<keyword evidence="1" id="KW-0064">Aspartyl protease</keyword>
<evidence type="ECO:0000256" key="1">
    <source>
        <dbReference type="ARBA" id="ARBA00022750"/>
    </source>
</evidence>
<dbReference type="GO" id="GO:0015074">
    <property type="term" value="P:DNA integration"/>
    <property type="evidence" value="ECO:0007669"/>
    <property type="project" value="InterPro"/>
</dbReference>
<dbReference type="SUPFAM" id="SSF56672">
    <property type="entry name" value="DNA/RNA polymerases"/>
    <property type="match status" value="1"/>
</dbReference>
<protein>
    <submittedName>
        <fullName evidence="4">Polyprotein</fullName>
    </submittedName>
</protein>
<feature type="domain" description="Integrase catalytic" evidence="3">
    <location>
        <begin position="521"/>
        <end position="684"/>
    </location>
</feature>
<reference evidence="4" key="1">
    <citation type="journal article" date="1998" name="Genetics">
        <title>A DNA methyltransferase homolog with a chromodomain exists in multiple polymorphic forms in Arabidopsis.</title>
        <authorList>
            <person name="Henikoff S."/>
            <person name="Comai L."/>
        </authorList>
    </citation>
    <scope>NUCLEOTIDE SEQUENCE</scope>
</reference>
<feature type="compositionally biased region" description="Low complexity" evidence="2">
    <location>
        <begin position="236"/>
        <end position="272"/>
    </location>
</feature>
<dbReference type="Pfam" id="PF22936">
    <property type="entry name" value="Pol_BBD"/>
    <property type="match status" value="1"/>
</dbReference>
<dbReference type="InterPro" id="IPR036875">
    <property type="entry name" value="Znf_CCHC_sf"/>
</dbReference>
<feature type="compositionally biased region" description="Low complexity" evidence="2">
    <location>
        <begin position="814"/>
        <end position="834"/>
    </location>
</feature>
<dbReference type="InterPro" id="IPR012337">
    <property type="entry name" value="RNaseH-like_sf"/>
</dbReference>
<feature type="region of interest" description="Disordered" evidence="2">
    <location>
        <begin position="230"/>
        <end position="274"/>
    </location>
</feature>
<dbReference type="Gene3D" id="3.30.420.10">
    <property type="entry name" value="Ribonuclease H-like superfamily/Ribonuclease H"/>
    <property type="match status" value="1"/>
</dbReference>
<keyword evidence="1" id="KW-0645">Protease</keyword>
<dbReference type="ExpressionAtlas" id="O49140">
    <property type="expression patterns" value="baseline and differential"/>
</dbReference>
<dbReference type="InterPro" id="IPR025724">
    <property type="entry name" value="GAG-pre-integrase_dom"/>
</dbReference>
<dbReference type="MEROPS" id="A11.004"/>
<dbReference type="Pfam" id="PF25597">
    <property type="entry name" value="SH3_retrovirus"/>
    <property type="match status" value="1"/>
</dbReference>
<feature type="compositionally biased region" description="Pro residues" evidence="2">
    <location>
        <begin position="850"/>
        <end position="861"/>
    </location>
</feature>
<accession>O49140</accession>
<feature type="compositionally biased region" description="Pro residues" evidence="2">
    <location>
        <begin position="896"/>
        <end position="908"/>
    </location>
</feature>
<feature type="region of interest" description="Disordered" evidence="2">
    <location>
        <begin position="752"/>
        <end position="912"/>
    </location>
</feature>
<dbReference type="Pfam" id="PF07727">
    <property type="entry name" value="RVT_2"/>
    <property type="match status" value="1"/>
</dbReference>
<dbReference type="PANTHER" id="PTHR11439">
    <property type="entry name" value="GAG-POL-RELATED RETROTRANSPOSON"/>
    <property type="match status" value="1"/>
</dbReference>
<feature type="compositionally biased region" description="Low complexity" evidence="2">
    <location>
        <begin position="778"/>
        <end position="802"/>
    </location>
</feature>
<dbReference type="InterPro" id="IPR001584">
    <property type="entry name" value="Integrase_cat-core"/>
</dbReference>
<feature type="compositionally biased region" description="Low complexity" evidence="2">
    <location>
        <begin position="862"/>
        <end position="895"/>
    </location>
</feature>
<evidence type="ECO:0000313" key="4">
    <source>
        <dbReference type="EMBL" id="AAC02664.1"/>
    </source>
</evidence>
<dbReference type="SUPFAM" id="SSF53098">
    <property type="entry name" value="Ribonuclease H-like"/>
    <property type="match status" value="1"/>
</dbReference>